<comment type="caution">
    <text evidence="3">The sequence shown here is derived from an EMBL/GenBank/DDBJ whole genome shotgun (WGS) entry which is preliminary data.</text>
</comment>
<dbReference type="CDD" id="cd03821">
    <property type="entry name" value="GT4_Bme6-like"/>
    <property type="match status" value="1"/>
</dbReference>
<organism evidence="3 4">
    <name type="scientific">Plectonema radiosum NIES-515</name>
    <dbReference type="NCBI Taxonomy" id="2986073"/>
    <lineage>
        <taxon>Bacteria</taxon>
        <taxon>Bacillati</taxon>
        <taxon>Cyanobacteriota</taxon>
        <taxon>Cyanophyceae</taxon>
        <taxon>Oscillatoriophycideae</taxon>
        <taxon>Oscillatoriales</taxon>
        <taxon>Microcoleaceae</taxon>
        <taxon>Plectonema</taxon>
    </lineage>
</organism>
<evidence type="ECO:0000259" key="2">
    <source>
        <dbReference type="Pfam" id="PF13579"/>
    </source>
</evidence>
<dbReference type="PANTHER" id="PTHR12526">
    <property type="entry name" value="GLYCOSYLTRANSFERASE"/>
    <property type="match status" value="1"/>
</dbReference>
<dbReference type="Gene3D" id="3.40.50.2000">
    <property type="entry name" value="Glycogen Phosphorylase B"/>
    <property type="match status" value="2"/>
</dbReference>
<dbReference type="Proteomes" id="UP001526143">
    <property type="component" value="Unassembled WGS sequence"/>
</dbReference>
<proteinExistence type="predicted"/>
<protein>
    <submittedName>
        <fullName evidence="3">Hormogonium polysaccharide biosynthesis glycosyltransferase HpsP</fullName>
    </submittedName>
</protein>
<keyword evidence="4" id="KW-1185">Reference proteome</keyword>
<dbReference type="InterPro" id="IPR028098">
    <property type="entry name" value="Glyco_trans_4-like_N"/>
</dbReference>
<dbReference type="Pfam" id="PF13579">
    <property type="entry name" value="Glyco_trans_4_4"/>
    <property type="match status" value="1"/>
</dbReference>
<reference evidence="3 4" key="1">
    <citation type="submission" date="2022-10" db="EMBL/GenBank/DDBJ databases">
        <title>Identification of biosynthetic pathway for the production of the potent trypsin inhibitor radiosumin.</title>
        <authorList>
            <person name="Fewer D.P."/>
            <person name="Delbaje E."/>
            <person name="Ouyang X."/>
            <person name="Agostino P.D."/>
            <person name="Wahlsten M."/>
            <person name="Jokela J."/>
            <person name="Permi P."/>
            <person name="Haapaniemi E."/>
            <person name="Koistinen H."/>
        </authorList>
    </citation>
    <scope>NUCLEOTIDE SEQUENCE [LARGE SCALE GENOMIC DNA]</scope>
    <source>
        <strain evidence="3 4">NIES-515</strain>
    </source>
</reference>
<sequence length="402" mass="44509">MRILQIVPSISLIYGGPSQMVMGLSSALARENVKVTILTTDSNGDSGQKPLDVPLNCPVKQDGYEIIYFRCSPFRRYKFSLLLLKWLNNHADEFDLAHIHALFSPISSVAATVCRQKNLPYILRPLGTLDPADLRKKKQLKQLYATILERANLGGAAAIHFTSDQEAKISERFGVSTHDLVIPLGVILPGGEGRRGRGGEGGNAIRTQFGIPLNVPLVLFMSRIDPKKGLNLLIPALEKLLAEGGNFYFVLAGTNPQDPDYEEKIRLQIENSPLRSHTTITGFVTGELKSALLQAADLFVLPSYYENFGIAVAEAMVAGVPVIISDQVHIWHQVRDSESGWVGTTDVESLVELLRFALQNPAECRRRGLRAQEYALSNFSWEAIARQMIQAYNQILTSKTRI</sequence>
<gene>
    <name evidence="3" type="primary">hpsP</name>
    <name evidence="3" type="ORF">OGM63_19535</name>
</gene>
<dbReference type="SUPFAM" id="SSF53756">
    <property type="entry name" value="UDP-Glycosyltransferase/glycogen phosphorylase"/>
    <property type="match status" value="1"/>
</dbReference>
<accession>A0ABT3B2S9</accession>
<dbReference type="PANTHER" id="PTHR12526:SF637">
    <property type="entry name" value="GLYCOSYLTRANSFERASE EPSF-RELATED"/>
    <property type="match status" value="1"/>
</dbReference>
<feature type="domain" description="Glycosyltransferase subfamily 4-like N-terminal" evidence="2">
    <location>
        <begin position="15"/>
        <end position="185"/>
    </location>
</feature>
<dbReference type="Pfam" id="PF00534">
    <property type="entry name" value="Glycos_transf_1"/>
    <property type="match status" value="1"/>
</dbReference>
<evidence type="ECO:0000259" key="1">
    <source>
        <dbReference type="Pfam" id="PF00534"/>
    </source>
</evidence>
<name>A0ABT3B2S9_9CYAN</name>
<dbReference type="EMBL" id="JAOWRF010000278">
    <property type="protein sequence ID" value="MCV3215677.1"/>
    <property type="molecule type" value="Genomic_DNA"/>
</dbReference>
<dbReference type="RefSeq" id="WP_263747326.1">
    <property type="nucleotide sequence ID" value="NZ_JAOWRF010000278.1"/>
</dbReference>
<dbReference type="NCBIfam" id="NF038295">
    <property type="entry name" value="EPS_HpsP"/>
    <property type="match status" value="1"/>
</dbReference>
<evidence type="ECO:0000313" key="4">
    <source>
        <dbReference type="Proteomes" id="UP001526143"/>
    </source>
</evidence>
<evidence type="ECO:0000313" key="3">
    <source>
        <dbReference type="EMBL" id="MCV3215677.1"/>
    </source>
</evidence>
<dbReference type="InterPro" id="IPR001296">
    <property type="entry name" value="Glyco_trans_1"/>
</dbReference>
<feature type="domain" description="Glycosyl transferase family 1" evidence="1">
    <location>
        <begin position="205"/>
        <end position="371"/>
    </location>
</feature>